<dbReference type="PANTHER" id="PTHR10219:SF43">
    <property type="entry name" value="GLYCOLIPID TRANSFER PROTEIN DOMAIN-CONTAINING PROTEIN"/>
    <property type="match status" value="1"/>
</dbReference>
<dbReference type="AlphaFoldDB" id="A0A7R9V447"/>
<reference evidence="2" key="1">
    <citation type="submission" date="2021-01" db="EMBL/GenBank/DDBJ databases">
        <authorList>
            <person name="Corre E."/>
            <person name="Pelletier E."/>
            <person name="Niang G."/>
            <person name="Scheremetjew M."/>
            <person name="Finn R."/>
            <person name="Kale V."/>
            <person name="Holt S."/>
            <person name="Cochrane G."/>
            <person name="Meng A."/>
            <person name="Brown T."/>
            <person name="Cohen L."/>
        </authorList>
    </citation>
    <scope>NUCLEOTIDE SEQUENCE</scope>
    <source>
        <strain evidence="2">CCMP219</strain>
    </source>
</reference>
<dbReference type="EMBL" id="HBEC01004990">
    <property type="protein sequence ID" value="CAD8282225.1"/>
    <property type="molecule type" value="Transcribed_RNA"/>
</dbReference>
<dbReference type="GO" id="GO:0005829">
    <property type="term" value="C:cytosol"/>
    <property type="evidence" value="ECO:0007669"/>
    <property type="project" value="TreeGrafter"/>
</dbReference>
<dbReference type="GO" id="GO:1902388">
    <property type="term" value="F:ceramide 1-phosphate transfer activity"/>
    <property type="evidence" value="ECO:0007669"/>
    <property type="project" value="TreeGrafter"/>
</dbReference>
<accession>A0A7R9V447</accession>
<dbReference type="Pfam" id="PF08718">
    <property type="entry name" value="GLTP"/>
    <property type="match status" value="1"/>
</dbReference>
<dbReference type="SUPFAM" id="SSF110004">
    <property type="entry name" value="Glycolipid transfer protein, GLTP"/>
    <property type="match status" value="1"/>
</dbReference>
<feature type="domain" description="Glycolipid transfer protein" evidence="1">
    <location>
        <begin position="43"/>
        <end position="179"/>
    </location>
</feature>
<dbReference type="InterPro" id="IPR014830">
    <property type="entry name" value="Glycolipid_transfer_prot_dom"/>
</dbReference>
<organism evidence="2">
    <name type="scientific">Chlamydomonas euryale</name>
    <dbReference type="NCBI Taxonomy" id="1486919"/>
    <lineage>
        <taxon>Eukaryota</taxon>
        <taxon>Viridiplantae</taxon>
        <taxon>Chlorophyta</taxon>
        <taxon>core chlorophytes</taxon>
        <taxon>Chlorophyceae</taxon>
        <taxon>CS clade</taxon>
        <taxon>Chlamydomonadales</taxon>
        <taxon>Chlamydomonadaceae</taxon>
        <taxon>Chlamydomonas</taxon>
    </lineage>
</organism>
<name>A0A7R9V447_9CHLO</name>
<protein>
    <recommendedName>
        <fullName evidence="1">Glycolipid transfer protein domain-containing protein</fullName>
    </recommendedName>
</protein>
<dbReference type="GO" id="GO:0016020">
    <property type="term" value="C:membrane"/>
    <property type="evidence" value="ECO:0007669"/>
    <property type="project" value="TreeGrafter"/>
</dbReference>
<proteinExistence type="predicted"/>
<dbReference type="Gene3D" id="1.10.3520.10">
    <property type="entry name" value="Glycolipid transfer protein"/>
    <property type="match status" value="1"/>
</dbReference>
<dbReference type="GO" id="GO:1902387">
    <property type="term" value="F:ceramide 1-phosphate binding"/>
    <property type="evidence" value="ECO:0007669"/>
    <property type="project" value="TreeGrafter"/>
</dbReference>
<gene>
    <name evidence="2" type="ORF">CEUR00632_LOCUS2260</name>
</gene>
<evidence type="ECO:0000313" key="2">
    <source>
        <dbReference type="EMBL" id="CAD8282225.1"/>
    </source>
</evidence>
<dbReference type="InterPro" id="IPR036497">
    <property type="entry name" value="GLTP_sf"/>
</dbReference>
<evidence type="ECO:0000259" key="1">
    <source>
        <dbReference type="Pfam" id="PF08718"/>
    </source>
</evidence>
<sequence>MAEVAAAASSGRASQGFLPGIAAGAAALLAEGDRGGGSGVALRTADLASCVDAIAEIFDHMGPVLHFARADMTSKVESLRSVAPQRPTLAEVVESDKAAGTLTTRGSPARNLHRLTAVITFMRVLLEQMLADRNAQLKDVAYRAYEQSLAHIHPYVVRTAVWAGVWVVPARDTFLRSIGETEDSAAGPARAFVRDAAAIEAAVLSLFKGTTMPASDAAPAGFGGVGASAGTGTGGSWSSWWAGTPQQANTS</sequence>
<dbReference type="PANTHER" id="PTHR10219">
    <property type="entry name" value="GLYCOLIPID TRANSFER PROTEIN-RELATED"/>
    <property type="match status" value="1"/>
</dbReference>